<protein>
    <submittedName>
        <fullName evidence="1 2">Uncharacterized protein</fullName>
    </submittedName>
</protein>
<organism evidence="1">
    <name type="scientific">Physcomitrium patens</name>
    <name type="common">Spreading-leaved earth moss</name>
    <name type="synonym">Physcomitrella patens</name>
    <dbReference type="NCBI Taxonomy" id="3218"/>
    <lineage>
        <taxon>Eukaryota</taxon>
        <taxon>Viridiplantae</taxon>
        <taxon>Streptophyta</taxon>
        <taxon>Embryophyta</taxon>
        <taxon>Bryophyta</taxon>
        <taxon>Bryophytina</taxon>
        <taxon>Bryopsida</taxon>
        <taxon>Funariidae</taxon>
        <taxon>Funariales</taxon>
        <taxon>Funariaceae</taxon>
        <taxon>Physcomitrium</taxon>
    </lineage>
</organism>
<gene>
    <name evidence="1" type="ORF">PHYPA_014242</name>
</gene>
<proteinExistence type="predicted"/>
<evidence type="ECO:0000313" key="1">
    <source>
        <dbReference type="EMBL" id="PNR47122.1"/>
    </source>
</evidence>
<sequence>MVVTVSSHWPRQPCQRPTRFCFHACACHHICRKPDLAGSAVAVTICSARKRETEHLCGFLCSVRHPRCCYLAL</sequence>
<dbReference type="Gramene" id="Pp3c10_22031V3.1">
    <property type="protein sequence ID" value="PAC:32900147.CDS.1"/>
    <property type="gene ID" value="Pp3c10_22031"/>
</dbReference>
<dbReference type="EnsemblPlants" id="Pp3c10_22031V3.1">
    <property type="protein sequence ID" value="PAC:32900147.CDS.1"/>
    <property type="gene ID" value="Pp3c10_22031"/>
</dbReference>
<name>A0A2K1K017_PHYPA</name>
<evidence type="ECO:0000313" key="3">
    <source>
        <dbReference type="Proteomes" id="UP000006727"/>
    </source>
</evidence>
<accession>A0A2K1K017</accession>
<reference evidence="1 3" key="1">
    <citation type="journal article" date="2008" name="Science">
        <title>The Physcomitrella genome reveals evolutionary insights into the conquest of land by plants.</title>
        <authorList>
            <person name="Rensing S."/>
            <person name="Lang D."/>
            <person name="Zimmer A."/>
            <person name="Terry A."/>
            <person name="Salamov A."/>
            <person name="Shapiro H."/>
            <person name="Nishiyama T."/>
            <person name="Perroud P.-F."/>
            <person name="Lindquist E."/>
            <person name="Kamisugi Y."/>
            <person name="Tanahashi T."/>
            <person name="Sakakibara K."/>
            <person name="Fujita T."/>
            <person name="Oishi K."/>
            <person name="Shin-I T."/>
            <person name="Kuroki Y."/>
            <person name="Toyoda A."/>
            <person name="Suzuki Y."/>
            <person name="Hashimoto A."/>
            <person name="Yamaguchi K."/>
            <person name="Sugano A."/>
            <person name="Kohara Y."/>
            <person name="Fujiyama A."/>
            <person name="Anterola A."/>
            <person name="Aoki S."/>
            <person name="Ashton N."/>
            <person name="Barbazuk W.B."/>
            <person name="Barker E."/>
            <person name="Bennetzen J."/>
            <person name="Bezanilla M."/>
            <person name="Blankenship R."/>
            <person name="Cho S.H."/>
            <person name="Dutcher S."/>
            <person name="Estelle M."/>
            <person name="Fawcett J.A."/>
            <person name="Gundlach H."/>
            <person name="Hanada K."/>
            <person name="Heyl A."/>
            <person name="Hicks K.A."/>
            <person name="Hugh J."/>
            <person name="Lohr M."/>
            <person name="Mayer K."/>
            <person name="Melkozernov A."/>
            <person name="Murata T."/>
            <person name="Nelson D."/>
            <person name="Pils B."/>
            <person name="Prigge M."/>
            <person name="Reiss B."/>
            <person name="Renner T."/>
            <person name="Rombauts S."/>
            <person name="Rushton P."/>
            <person name="Sanderfoot A."/>
            <person name="Schween G."/>
            <person name="Shiu S.-H."/>
            <person name="Stueber K."/>
            <person name="Theodoulou F.L."/>
            <person name="Tu H."/>
            <person name="Van de Peer Y."/>
            <person name="Verrier P.J."/>
            <person name="Waters E."/>
            <person name="Wood A."/>
            <person name="Yang L."/>
            <person name="Cove D."/>
            <person name="Cuming A."/>
            <person name="Hasebe M."/>
            <person name="Lucas S."/>
            <person name="Mishler D.B."/>
            <person name="Reski R."/>
            <person name="Grigoriev I."/>
            <person name="Quatrano R.S."/>
            <person name="Boore J.L."/>
        </authorList>
    </citation>
    <scope>NUCLEOTIDE SEQUENCE [LARGE SCALE GENOMIC DNA]</scope>
    <source>
        <strain evidence="2 3">cv. Gransden 2004</strain>
    </source>
</reference>
<reference evidence="1 3" key="2">
    <citation type="journal article" date="2018" name="Plant J.">
        <title>The Physcomitrella patens chromosome-scale assembly reveals moss genome structure and evolution.</title>
        <authorList>
            <person name="Lang D."/>
            <person name="Ullrich K.K."/>
            <person name="Murat F."/>
            <person name="Fuchs J."/>
            <person name="Jenkins J."/>
            <person name="Haas F.B."/>
            <person name="Piednoel M."/>
            <person name="Gundlach H."/>
            <person name="Van Bel M."/>
            <person name="Meyberg R."/>
            <person name="Vives C."/>
            <person name="Morata J."/>
            <person name="Symeonidi A."/>
            <person name="Hiss M."/>
            <person name="Muchero W."/>
            <person name="Kamisugi Y."/>
            <person name="Saleh O."/>
            <person name="Blanc G."/>
            <person name="Decker E.L."/>
            <person name="van Gessel N."/>
            <person name="Grimwood J."/>
            <person name="Hayes R.D."/>
            <person name="Graham S.W."/>
            <person name="Gunter L.E."/>
            <person name="McDaniel S.F."/>
            <person name="Hoernstein S.N.W."/>
            <person name="Larsson A."/>
            <person name="Li F.W."/>
            <person name="Perroud P.F."/>
            <person name="Phillips J."/>
            <person name="Ranjan P."/>
            <person name="Rokshar D.S."/>
            <person name="Rothfels C.J."/>
            <person name="Schneider L."/>
            <person name="Shu S."/>
            <person name="Stevenson D.W."/>
            <person name="Thummler F."/>
            <person name="Tillich M."/>
            <person name="Villarreal Aguilar J.C."/>
            <person name="Widiez T."/>
            <person name="Wong G.K."/>
            <person name="Wymore A."/>
            <person name="Zhang Y."/>
            <person name="Zimmer A.D."/>
            <person name="Quatrano R.S."/>
            <person name="Mayer K.F.X."/>
            <person name="Goodstein D."/>
            <person name="Casacuberta J.M."/>
            <person name="Vandepoele K."/>
            <person name="Reski R."/>
            <person name="Cuming A.C."/>
            <person name="Tuskan G.A."/>
            <person name="Maumus F."/>
            <person name="Salse J."/>
            <person name="Schmutz J."/>
            <person name="Rensing S.A."/>
        </authorList>
    </citation>
    <scope>NUCLEOTIDE SEQUENCE [LARGE SCALE GENOMIC DNA]</scope>
    <source>
        <strain evidence="2 3">cv. Gransden 2004</strain>
    </source>
</reference>
<reference evidence="2" key="3">
    <citation type="submission" date="2020-12" db="UniProtKB">
        <authorList>
            <consortium name="EnsemblPlants"/>
        </authorList>
    </citation>
    <scope>IDENTIFICATION</scope>
</reference>
<evidence type="ECO:0000313" key="2">
    <source>
        <dbReference type="EnsemblPlants" id="PAC:32900147.CDS.1"/>
    </source>
</evidence>
<dbReference type="Proteomes" id="UP000006727">
    <property type="component" value="Chromosome 10"/>
</dbReference>
<dbReference type="InParanoid" id="A0A2K1K017"/>
<dbReference type="AlphaFoldDB" id="A0A2K1K017"/>
<dbReference type="EMBL" id="ABEU02000010">
    <property type="protein sequence ID" value="PNR47122.1"/>
    <property type="molecule type" value="Genomic_DNA"/>
</dbReference>
<keyword evidence="3" id="KW-1185">Reference proteome</keyword>